<gene>
    <name evidence="2" type="ORF">LEP1GSC036_0812</name>
</gene>
<dbReference type="Pfam" id="PF13649">
    <property type="entry name" value="Methyltransf_25"/>
    <property type="match status" value="1"/>
</dbReference>
<evidence type="ECO:0000259" key="1">
    <source>
        <dbReference type="Pfam" id="PF13649"/>
    </source>
</evidence>
<dbReference type="GeneID" id="61113215"/>
<dbReference type="Proteomes" id="UP000001338">
    <property type="component" value="Unassembled WGS sequence"/>
</dbReference>
<dbReference type="SUPFAM" id="SSF53335">
    <property type="entry name" value="S-adenosyl-L-methionine-dependent methyltransferases"/>
    <property type="match status" value="1"/>
</dbReference>
<reference evidence="2 3" key="1">
    <citation type="submission" date="2012-10" db="EMBL/GenBank/DDBJ databases">
        <authorList>
            <person name="Harkins D.M."/>
            <person name="Durkin A.S."/>
            <person name="Brinkac L.M."/>
            <person name="Haft D.H."/>
            <person name="Selengut J.D."/>
            <person name="Sanka R."/>
            <person name="DePew J."/>
            <person name="Purushe J."/>
            <person name="Whelen A.C."/>
            <person name="Vinetz J.M."/>
            <person name="Sutton G.G."/>
            <person name="Nierman W.C."/>
            <person name="Fouts D.E."/>
        </authorList>
    </citation>
    <scope>NUCLEOTIDE SEQUENCE [LARGE SCALE GENOMIC DNA]</scope>
    <source>
        <strain evidence="2 3">2006001853</strain>
    </source>
</reference>
<protein>
    <submittedName>
        <fullName evidence="2">Nodulation protein S NodS</fullName>
    </submittedName>
</protein>
<dbReference type="AlphaFoldDB" id="A0A828Z7R1"/>
<dbReference type="InterPro" id="IPR041698">
    <property type="entry name" value="Methyltransf_25"/>
</dbReference>
<accession>A0A828Z7R1</accession>
<dbReference type="Gene3D" id="3.40.50.150">
    <property type="entry name" value="Vaccinia Virus protein VP39"/>
    <property type="match status" value="1"/>
</dbReference>
<evidence type="ECO:0000313" key="2">
    <source>
        <dbReference type="EMBL" id="EKR66003.1"/>
    </source>
</evidence>
<dbReference type="CDD" id="cd02440">
    <property type="entry name" value="AdoMet_MTases"/>
    <property type="match status" value="1"/>
</dbReference>
<feature type="domain" description="Methyltransferase" evidence="1">
    <location>
        <begin position="61"/>
        <end position="149"/>
    </location>
</feature>
<comment type="caution">
    <text evidence="2">The sequence shown here is derived from an EMBL/GenBank/DDBJ whole genome shotgun (WGS) entry which is preliminary data.</text>
</comment>
<dbReference type="InterPro" id="IPR029063">
    <property type="entry name" value="SAM-dependent_MTases_sf"/>
</dbReference>
<proteinExistence type="predicted"/>
<evidence type="ECO:0000313" key="3">
    <source>
        <dbReference type="Proteomes" id="UP000001338"/>
    </source>
</evidence>
<dbReference type="EMBL" id="AFLV02000009">
    <property type="protein sequence ID" value="EKR66003.1"/>
    <property type="molecule type" value="Genomic_DNA"/>
</dbReference>
<name>A0A828Z7R1_9LEPT</name>
<dbReference type="RefSeq" id="WP_004498722.1">
    <property type="nucleotide sequence ID" value="NZ_AFLV02000009.1"/>
</dbReference>
<sequence>MKKQIDYHDYVIKDGEFVGKFEEMYSSCDDPWYQTKRESILGCASKLISTSYMLRFGIKEIIEFGCGLGFYTSFLRDFTGAKVAGVDISETAIRKAKEYFGDMDFFCDDIEFLGKYSEYKNIMFSELTWYILEDNKLLYAFENIAKHFKGGYFIHNLQFYEKGQKYGIDFFTNLAGFIKLCPFELISFSETKYPGSENIETSCIFKID</sequence>
<organism evidence="2 3">
    <name type="scientific">Leptospira weilii str. 2006001853</name>
    <dbReference type="NCBI Taxonomy" id="1001589"/>
    <lineage>
        <taxon>Bacteria</taxon>
        <taxon>Pseudomonadati</taxon>
        <taxon>Spirochaetota</taxon>
        <taxon>Spirochaetia</taxon>
        <taxon>Leptospirales</taxon>
        <taxon>Leptospiraceae</taxon>
        <taxon>Leptospira</taxon>
    </lineage>
</organism>